<organism evidence="7 8">
    <name type="scientific">Epicoccum nigrum</name>
    <name type="common">Soil fungus</name>
    <name type="synonym">Epicoccum purpurascens</name>
    <dbReference type="NCBI Taxonomy" id="105696"/>
    <lineage>
        <taxon>Eukaryota</taxon>
        <taxon>Fungi</taxon>
        <taxon>Dikarya</taxon>
        <taxon>Ascomycota</taxon>
        <taxon>Pezizomycotina</taxon>
        <taxon>Dothideomycetes</taxon>
        <taxon>Pleosporomycetidae</taxon>
        <taxon>Pleosporales</taxon>
        <taxon>Pleosporineae</taxon>
        <taxon>Didymellaceae</taxon>
        <taxon>Epicoccum</taxon>
    </lineage>
</organism>
<evidence type="ECO:0000313" key="7">
    <source>
        <dbReference type="EMBL" id="OSS54112.1"/>
    </source>
</evidence>
<keyword evidence="3 6" id="KW-0812">Transmembrane</keyword>
<protein>
    <submittedName>
        <fullName evidence="7">Uncharacterized protein</fullName>
    </submittedName>
</protein>
<dbReference type="Pfam" id="PF01184">
    <property type="entry name" value="Gpr1_Fun34_YaaH"/>
    <property type="match status" value="2"/>
</dbReference>
<proteinExistence type="inferred from homology"/>
<dbReference type="InterPro" id="IPR000791">
    <property type="entry name" value="Gpr1/Fun34/SatP-like"/>
</dbReference>
<dbReference type="Proteomes" id="UP000193240">
    <property type="component" value="Unassembled WGS sequence"/>
</dbReference>
<evidence type="ECO:0000256" key="2">
    <source>
        <dbReference type="ARBA" id="ARBA00005587"/>
    </source>
</evidence>
<evidence type="ECO:0000256" key="6">
    <source>
        <dbReference type="SAM" id="Phobius"/>
    </source>
</evidence>
<keyword evidence="4 6" id="KW-1133">Transmembrane helix</keyword>
<keyword evidence="8" id="KW-1185">Reference proteome</keyword>
<keyword evidence="5 6" id="KW-0472">Membrane</keyword>
<feature type="transmembrane region" description="Helical" evidence="6">
    <location>
        <begin position="80"/>
        <end position="101"/>
    </location>
</feature>
<dbReference type="PANTHER" id="PTHR31123:SF7">
    <property type="entry name" value="MARVEL DOMAIN-CONTAINING PROTEIN"/>
    <property type="match status" value="1"/>
</dbReference>
<dbReference type="AlphaFoldDB" id="A0A1Y2MDQ1"/>
<dbReference type="InParanoid" id="A0A1Y2MDQ1"/>
<dbReference type="EMBL" id="KZ107838">
    <property type="protein sequence ID" value="OSS54112.1"/>
    <property type="molecule type" value="Genomic_DNA"/>
</dbReference>
<accession>A0A1Y2MDQ1</accession>
<dbReference type="PANTHER" id="PTHR31123">
    <property type="entry name" value="ACCUMULATION OF DYADS PROTEIN 2-RELATED"/>
    <property type="match status" value="1"/>
</dbReference>
<evidence type="ECO:0000256" key="5">
    <source>
        <dbReference type="ARBA" id="ARBA00023136"/>
    </source>
</evidence>
<sequence>MRTGTGLFYAGYGAILTPAFGVVEAYGGNTTELNNALGFFMICELRFSRTRDKSHVDVKTVWTVFALVFLVASLPTNLVYIAIFFTVVMGFLLVASSYFALADGNAAASLALKKGGGGFCFVSGLIGW</sequence>
<evidence type="ECO:0000256" key="1">
    <source>
        <dbReference type="ARBA" id="ARBA00004141"/>
    </source>
</evidence>
<comment type="similarity">
    <text evidence="2">Belongs to the acetate uptake transporter (AceTr) (TC 2.A.96) family.</text>
</comment>
<name>A0A1Y2MDQ1_EPING</name>
<dbReference type="GO" id="GO:0015123">
    <property type="term" value="F:acetate transmembrane transporter activity"/>
    <property type="evidence" value="ECO:0007669"/>
    <property type="project" value="TreeGrafter"/>
</dbReference>
<dbReference type="InterPro" id="IPR051633">
    <property type="entry name" value="AceTr"/>
</dbReference>
<dbReference type="OMA" id="MICELRF"/>
<evidence type="ECO:0000256" key="3">
    <source>
        <dbReference type="ARBA" id="ARBA00022692"/>
    </source>
</evidence>
<evidence type="ECO:0000256" key="4">
    <source>
        <dbReference type="ARBA" id="ARBA00022989"/>
    </source>
</evidence>
<evidence type="ECO:0000313" key="8">
    <source>
        <dbReference type="Proteomes" id="UP000193240"/>
    </source>
</evidence>
<comment type="subcellular location">
    <subcellularLocation>
        <location evidence="1">Membrane</location>
        <topology evidence="1">Multi-pass membrane protein</topology>
    </subcellularLocation>
</comment>
<reference evidence="7 8" key="1">
    <citation type="journal article" date="2017" name="Genome Announc.">
        <title>Genome sequence of the saprophytic ascomycete Epicoccum nigrum ICMP 19927 strain isolated from New Zealand.</title>
        <authorList>
            <person name="Fokin M."/>
            <person name="Fleetwood D."/>
            <person name="Weir B.S."/>
            <person name="Villas-Boas S.G."/>
        </authorList>
    </citation>
    <scope>NUCLEOTIDE SEQUENCE [LARGE SCALE GENOMIC DNA]</scope>
    <source>
        <strain evidence="7 8">ICMP 19927</strain>
    </source>
</reference>
<dbReference type="GO" id="GO:0005886">
    <property type="term" value="C:plasma membrane"/>
    <property type="evidence" value="ECO:0007669"/>
    <property type="project" value="TreeGrafter"/>
</dbReference>
<gene>
    <name evidence="7" type="ORF">B5807_01478</name>
</gene>